<comment type="similarity">
    <text evidence="1">Belongs to the thioester dehydratase family. FabZ subfamily.</text>
</comment>
<evidence type="ECO:0000256" key="1">
    <source>
        <dbReference type="ARBA" id="ARBA00009174"/>
    </source>
</evidence>
<protein>
    <submittedName>
        <fullName evidence="3">Beta-hydroxyacyl-ACP dehydratase</fullName>
    </submittedName>
</protein>
<dbReference type="GeneID" id="95521868"/>
<reference evidence="3 4" key="1">
    <citation type="journal article" date="2018" name="Front. Microbiol.">
        <title>Genome Sequencing of Streptomyces atratus SCSIOZH16 and Activation Production of Nocardamine via Metabolic Engineering.</title>
        <authorList>
            <person name="Li Y."/>
            <person name="Zhang C."/>
            <person name="Liu C."/>
            <person name="Ju J."/>
            <person name="Ma J."/>
        </authorList>
    </citation>
    <scope>NUCLEOTIDE SEQUENCE [LARGE SCALE GENOMIC DNA]</scope>
    <source>
        <strain evidence="3 4">SCSIO_ZH16</strain>
    </source>
</reference>
<dbReference type="PANTHER" id="PTHR30272:SF1">
    <property type="entry name" value="3-HYDROXYACYL-[ACYL-CARRIER-PROTEIN] DEHYDRATASE"/>
    <property type="match status" value="1"/>
</dbReference>
<proteinExistence type="inferred from homology"/>
<accession>A0A2Z5JHJ2</accession>
<dbReference type="EMBL" id="CP027306">
    <property type="protein sequence ID" value="AXE79818.1"/>
    <property type="molecule type" value="Genomic_DNA"/>
</dbReference>
<dbReference type="Proteomes" id="UP000252698">
    <property type="component" value="Chromosome"/>
</dbReference>
<dbReference type="SUPFAM" id="SSF54637">
    <property type="entry name" value="Thioesterase/thiol ester dehydrase-isomerase"/>
    <property type="match status" value="1"/>
</dbReference>
<name>A0A2Z5JHJ2_STRAR</name>
<evidence type="ECO:0000313" key="4">
    <source>
        <dbReference type="Proteomes" id="UP000252698"/>
    </source>
</evidence>
<dbReference type="CDD" id="cd01288">
    <property type="entry name" value="FabZ"/>
    <property type="match status" value="1"/>
</dbReference>
<dbReference type="PANTHER" id="PTHR30272">
    <property type="entry name" value="3-HYDROXYACYL-[ACYL-CARRIER-PROTEIN] DEHYDRATASE"/>
    <property type="match status" value="1"/>
</dbReference>
<organism evidence="3 4">
    <name type="scientific">Streptomyces atratus</name>
    <dbReference type="NCBI Taxonomy" id="1893"/>
    <lineage>
        <taxon>Bacteria</taxon>
        <taxon>Bacillati</taxon>
        <taxon>Actinomycetota</taxon>
        <taxon>Actinomycetes</taxon>
        <taxon>Kitasatosporales</taxon>
        <taxon>Streptomycetaceae</taxon>
        <taxon>Streptomyces</taxon>
    </lineage>
</organism>
<gene>
    <name evidence="3" type="ORF">C5746_26055</name>
</gene>
<evidence type="ECO:0000256" key="2">
    <source>
        <dbReference type="ARBA" id="ARBA00023239"/>
    </source>
</evidence>
<dbReference type="AlphaFoldDB" id="A0A2Z5JHJ2"/>
<dbReference type="RefSeq" id="WP_114246299.1">
    <property type="nucleotide sequence ID" value="NZ_BMRN01000003.1"/>
</dbReference>
<keyword evidence="2" id="KW-0456">Lyase</keyword>
<dbReference type="GO" id="GO:0016829">
    <property type="term" value="F:lyase activity"/>
    <property type="evidence" value="ECO:0007669"/>
    <property type="project" value="UniProtKB-KW"/>
</dbReference>
<dbReference type="Pfam" id="PF07977">
    <property type="entry name" value="FabA"/>
    <property type="match status" value="1"/>
</dbReference>
<dbReference type="InterPro" id="IPR029069">
    <property type="entry name" value="HotDog_dom_sf"/>
</dbReference>
<sequence>MSGQAEIRGRLPHRYPMLLVDRVTHVDPGRGLTALKAVTCNEPWYAGLGPDTPEEGFGYPKPLLVESWCQSAGVLATWEEPNPDVLAGRVMLFGGMTGVEFHRTVLPGDVLEHRVRVERRVDDTVMFEGESLVGGETVMTVGRIVMAFRPAEVLRPEAS</sequence>
<dbReference type="InterPro" id="IPR013114">
    <property type="entry name" value="FabA_FabZ"/>
</dbReference>
<evidence type="ECO:0000313" key="3">
    <source>
        <dbReference type="EMBL" id="AXE79818.1"/>
    </source>
</evidence>
<dbReference type="Gene3D" id="3.10.129.10">
    <property type="entry name" value="Hotdog Thioesterase"/>
    <property type="match status" value="1"/>
</dbReference>
<dbReference type="KEGG" id="sata:C5746_26055"/>